<organism evidence="5">
    <name type="scientific">Picea sitchensis</name>
    <name type="common">Sitka spruce</name>
    <name type="synonym">Pinus sitchensis</name>
    <dbReference type="NCBI Taxonomy" id="3332"/>
    <lineage>
        <taxon>Eukaryota</taxon>
        <taxon>Viridiplantae</taxon>
        <taxon>Streptophyta</taxon>
        <taxon>Embryophyta</taxon>
        <taxon>Tracheophyta</taxon>
        <taxon>Spermatophyta</taxon>
        <taxon>Pinopsida</taxon>
        <taxon>Pinidae</taxon>
        <taxon>Conifers I</taxon>
        <taxon>Pinales</taxon>
        <taxon>Pinaceae</taxon>
        <taxon>Picea</taxon>
    </lineage>
</organism>
<dbReference type="GO" id="GO:0015935">
    <property type="term" value="C:small ribosomal subunit"/>
    <property type="evidence" value="ECO:0007669"/>
    <property type="project" value="TreeGrafter"/>
</dbReference>
<dbReference type="EMBL" id="EF083234">
    <property type="protein sequence ID" value="ABK22584.1"/>
    <property type="molecule type" value="mRNA"/>
</dbReference>
<keyword evidence="2" id="KW-0699">rRNA-binding</keyword>
<evidence type="ECO:0000256" key="1">
    <source>
        <dbReference type="ARBA" id="ARBA00009512"/>
    </source>
</evidence>
<protein>
    <recommendedName>
        <fullName evidence="6">30S ribosomal protein S6</fullName>
    </recommendedName>
</protein>
<dbReference type="InterPro" id="IPR000529">
    <property type="entry name" value="Ribosomal_bS6"/>
</dbReference>
<dbReference type="AlphaFoldDB" id="A9NPM3"/>
<evidence type="ECO:0000313" key="5">
    <source>
        <dbReference type="EMBL" id="ABK22584.1"/>
    </source>
</evidence>
<feature type="region of interest" description="Disordered" evidence="4">
    <location>
        <begin position="229"/>
        <end position="289"/>
    </location>
</feature>
<dbReference type="Pfam" id="PF01250">
    <property type="entry name" value="Ribosomal_S6"/>
    <property type="match status" value="1"/>
</dbReference>
<comment type="similarity">
    <text evidence="1">Belongs to the bacterial ribosomal protein bS6 family.</text>
</comment>
<dbReference type="GO" id="GO:0006412">
    <property type="term" value="P:translation"/>
    <property type="evidence" value="ECO:0007669"/>
    <property type="project" value="InterPro"/>
</dbReference>
<dbReference type="OMA" id="NIQMESD"/>
<keyword evidence="3" id="KW-0694">RNA-binding</keyword>
<proteinExistence type="evidence at transcript level"/>
<dbReference type="GO" id="GO:0070181">
    <property type="term" value="F:small ribosomal subunit rRNA binding"/>
    <property type="evidence" value="ECO:0007669"/>
    <property type="project" value="TreeGrafter"/>
</dbReference>
<evidence type="ECO:0000256" key="3">
    <source>
        <dbReference type="ARBA" id="ARBA00022884"/>
    </source>
</evidence>
<dbReference type="InterPro" id="IPR014717">
    <property type="entry name" value="Transl_elong_EF1B/ribsomal_bS6"/>
</dbReference>
<dbReference type="CDD" id="cd00473">
    <property type="entry name" value="bS6"/>
    <property type="match status" value="1"/>
</dbReference>
<dbReference type="PANTHER" id="PTHR21011:SF1">
    <property type="entry name" value="SMALL RIBOSOMAL SUBUNIT PROTEIN BS6M"/>
    <property type="match status" value="1"/>
</dbReference>
<dbReference type="InterPro" id="IPR035980">
    <property type="entry name" value="Ribosomal_bS6_sf"/>
</dbReference>
<dbReference type="SUPFAM" id="SSF54995">
    <property type="entry name" value="Ribosomal protein S6"/>
    <property type="match status" value="1"/>
</dbReference>
<reference evidence="5" key="1">
    <citation type="journal article" date="2008" name="BMC Genomics">
        <title>A conifer genomics resource of 200,000 spruce (Picea spp.) ESTs and 6,464 high-quality, sequence-finished full-length cDNAs for Sitka spruce (Picea sitchensis).</title>
        <authorList>
            <person name="Ralph S.G."/>
            <person name="Chun H.J."/>
            <person name="Kolosova N."/>
            <person name="Cooper D."/>
            <person name="Oddy C."/>
            <person name="Ritland C.E."/>
            <person name="Kirkpatrick R."/>
            <person name="Moore R."/>
            <person name="Barber S."/>
            <person name="Holt R.A."/>
            <person name="Jones S.J."/>
            <person name="Marra M.A."/>
            <person name="Douglas C.J."/>
            <person name="Ritland K."/>
            <person name="Bohlmann J."/>
        </authorList>
    </citation>
    <scope>NUCLEOTIDE SEQUENCE</scope>
    <source>
        <tissue evidence="5">Green portion of the leader tissue</tissue>
    </source>
</reference>
<name>A9NPM3_PICSI</name>
<evidence type="ECO:0000256" key="2">
    <source>
        <dbReference type="ARBA" id="ARBA00022730"/>
    </source>
</evidence>
<dbReference type="GO" id="GO:0003735">
    <property type="term" value="F:structural constituent of ribosome"/>
    <property type="evidence" value="ECO:0007669"/>
    <property type="project" value="InterPro"/>
</dbReference>
<dbReference type="Gene3D" id="3.30.70.60">
    <property type="match status" value="1"/>
</dbReference>
<evidence type="ECO:0008006" key="6">
    <source>
        <dbReference type="Google" id="ProtNLM"/>
    </source>
</evidence>
<dbReference type="FunFam" id="3.30.70.60:FF:000002">
    <property type="entry name" value="30S ribosomal protein S6"/>
    <property type="match status" value="1"/>
</dbReference>
<sequence length="289" mass="33177">MEALGQTAMTAKSNSLEFMKTTLNGEGCRRKQCPVLVLACGPCSTRPVASSQLYNALSTRRSVVSMARKSANDKQSHVPLPDESYGPFPEAMLLKKKDIQRTNEALPDFEDVNEEELLTSLELQLESAMDFKTTRHYEIMYLIHEDNADEVQEVVSKVKDFVEEKKGKIWRLNDWGMRRLAYKIEKAKKANYILMNIEMGAEHINDLKTLFDKDERVIRHLVMKQKKAITEDCPPPPEFNSSSTLTDEEDMDEGPDYVDELEDELEEELDEEFDDLESEGQEMKELAPR</sequence>
<feature type="compositionally biased region" description="Acidic residues" evidence="4">
    <location>
        <begin position="246"/>
        <end position="280"/>
    </location>
</feature>
<dbReference type="InterPro" id="IPR020814">
    <property type="entry name" value="Ribosomal_S6_plastid/chlpt"/>
</dbReference>
<accession>A9NPM3</accession>
<dbReference type="NCBIfam" id="TIGR00166">
    <property type="entry name" value="S6"/>
    <property type="match status" value="1"/>
</dbReference>
<dbReference type="HAMAP" id="MF_00360">
    <property type="entry name" value="Ribosomal_bS6"/>
    <property type="match status" value="1"/>
</dbReference>
<evidence type="ECO:0000256" key="4">
    <source>
        <dbReference type="SAM" id="MobiDB-lite"/>
    </source>
</evidence>
<dbReference type="GO" id="GO:0005737">
    <property type="term" value="C:cytoplasm"/>
    <property type="evidence" value="ECO:0007669"/>
    <property type="project" value="UniProtKB-ARBA"/>
</dbReference>
<dbReference type="PANTHER" id="PTHR21011">
    <property type="entry name" value="MITOCHONDRIAL 28S RIBOSOMAL PROTEIN S6"/>
    <property type="match status" value="1"/>
</dbReference>